<reference evidence="4 5" key="1">
    <citation type="submission" date="2024-04" db="EMBL/GenBank/DDBJ databases">
        <title>Tritrichomonas musculus Genome.</title>
        <authorList>
            <person name="Alves-Ferreira E."/>
            <person name="Grigg M."/>
            <person name="Lorenzi H."/>
            <person name="Galac M."/>
        </authorList>
    </citation>
    <scope>NUCLEOTIDE SEQUENCE [LARGE SCALE GENOMIC DNA]</scope>
    <source>
        <strain evidence="4 5">EAF2021</strain>
    </source>
</reference>
<evidence type="ECO:0000256" key="1">
    <source>
        <dbReference type="SAM" id="MobiDB-lite"/>
    </source>
</evidence>
<dbReference type="Gene3D" id="1.10.10.60">
    <property type="entry name" value="Homeodomain-like"/>
    <property type="match status" value="2"/>
</dbReference>
<evidence type="ECO:0008006" key="6">
    <source>
        <dbReference type="Google" id="ProtNLM"/>
    </source>
</evidence>
<name>A0ABR2IN58_9EUKA</name>
<feature type="domain" description="Myb-like" evidence="2">
    <location>
        <begin position="71"/>
        <end position="121"/>
    </location>
</feature>
<organism evidence="4 5">
    <name type="scientific">Tritrichomonas musculus</name>
    <dbReference type="NCBI Taxonomy" id="1915356"/>
    <lineage>
        <taxon>Eukaryota</taxon>
        <taxon>Metamonada</taxon>
        <taxon>Parabasalia</taxon>
        <taxon>Tritrichomonadida</taxon>
        <taxon>Tritrichomonadidae</taxon>
        <taxon>Tritrichomonas</taxon>
    </lineage>
</organism>
<dbReference type="InterPro" id="IPR050560">
    <property type="entry name" value="MYB_TF"/>
</dbReference>
<comment type="caution">
    <text evidence="4">The sequence shown here is derived from an EMBL/GenBank/DDBJ whole genome shotgun (WGS) entry which is preliminary data.</text>
</comment>
<dbReference type="PANTHER" id="PTHR45614">
    <property type="entry name" value="MYB PROTEIN-RELATED"/>
    <property type="match status" value="1"/>
</dbReference>
<dbReference type="InterPro" id="IPR001005">
    <property type="entry name" value="SANT/Myb"/>
</dbReference>
<dbReference type="PANTHER" id="PTHR45614:SF253">
    <property type="entry name" value="CHROMOSOME UNDETERMINED SCAFFOLD_38, WHOLE GENOME SHOTGUN SEQUENCE"/>
    <property type="match status" value="1"/>
</dbReference>
<dbReference type="InterPro" id="IPR017930">
    <property type="entry name" value="Myb_dom"/>
</dbReference>
<feature type="compositionally biased region" description="Polar residues" evidence="1">
    <location>
        <begin position="1"/>
        <end position="15"/>
    </location>
</feature>
<feature type="region of interest" description="Disordered" evidence="1">
    <location>
        <begin position="1"/>
        <end position="28"/>
    </location>
</feature>
<dbReference type="CDD" id="cd00167">
    <property type="entry name" value="SANT"/>
    <property type="match status" value="2"/>
</dbReference>
<feature type="region of interest" description="Disordered" evidence="1">
    <location>
        <begin position="232"/>
        <end position="252"/>
    </location>
</feature>
<feature type="domain" description="HTH myb-type" evidence="3">
    <location>
        <begin position="79"/>
        <end position="125"/>
    </location>
</feature>
<feature type="region of interest" description="Disordered" evidence="1">
    <location>
        <begin position="350"/>
        <end position="370"/>
    </location>
</feature>
<accession>A0ABR2IN58</accession>
<dbReference type="Proteomes" id="UP001470230">
    <property type="component" value="Unassembled WGS sequence"/>
</dbReference>
<evidence type="ECO:0000313" key="5">
    <source>
        <dbReference type="Proteomes" id="UP001470230"/>
    </source>
</evidence>
<dbReference type="EMBL" id="JAPFFF010000015">
    <property type="protein sequence ID" value="KAK8866329.1"/>
    <property type="molecule type" value="Genomic_DNA"/>
</dbReference>
<protein>
    <recommendedName>
        <fullName evidence="6">Myb-like DNA-binding domain containing protein</fullName>
    </recommendedName>
</protein>
<dbReference type="SMART" id="SM00717">
    <property type="entry name" value="SANT"/>
    <property type="match status" value="2"/>
</dbReference>
<dbReference type="Pfam" id="PF00249">
    <property type="entry name" value="Myb_DNA-binding"/>
    <property type="match status" value="2"/>
</dbReference>
<dbReference type="InterPro" id="IPR009057">
    <property type="entry name" value="Homeodomain-like_sf"/>
</dbReference>
<evidence type="ECO:0000259" key="2">
    <source>
        <dbReference type="PROSITE" id="PS50090"/>
    </source>
</evidence>
<feature type="domain" description="Myb-like" evidence="2">
    <location>
        <begin position="19"/>
        <end position="70"/>
    </location>
</feature>
<gene>
    <name evidence="4" type="ORF">M9Y10_009290</name>
</gene>
<evidence type="ECO:0000313" key="4">
    <source>
        <dbReference type="EMBL" id="KAK8866329.1"/>
    </source>
</evidence>
<evidence type="ECO:0000259" key="3">
    <source>
        <dbReference type="PROSITE" id="PS51294"/>
    </source>
</evidence>
<dbReference type="SUPFAM" id="SSF46689">
    <property type="entry name" value="Homeodomain-like"/>
    <property type="match status" value="1"/>
</dbReference>
<dbReference type="PROSITE" id="PS50090">
    <property type="entry name" value="MYB_LIKE"/>
    <property type="match status" value="2"/>
</dbReference>
<keyword evidence="5" id="KW-1185">Reference proteome</keyword>
<dbReference type="PROSITE" id="PS51294">
    <property type="entry name" value="HTH_MYB"/>
    <property type="match status" value="2"/>
</dbReference>
<sequence length="402" mass="44999">METGKSPLSNPNKTINENKRKKTRHKFTKEEDQKLLSLVNQYGKNCWSFVAQNMDGLTARQCRERYQDYLTPGIRNEVWTSEEELLLQQKVAEYGQKWTTIAKFFNSRTDVNIKNHWTILSQRIAKSKKMENEKERLLSRLDPNVAKQYCPDYSFSRTNNYYQKSIPGVIVPQLIPQMTKLVPAIPIPPSSQQPPQQPHSRCSLSISNTPLPSSTGIPISINSIVTTVHSGSSLSVPQPLQPSQPLSPLPPLTSNFSQSIQCPVMMINNGISRNDNLNTNINNDINNNNECLIAITNVNDNPSRLIQSMDFNQHQLFNLPPLLQQPKEKQLASPISLLSNLNIVSPSSADAVGNNSNSVSTNAGHSNVNANQDVDKDIFEPVPGSIDAIEIETRPYDIKSVE</sequence>
<feature type="domain" description="HTH myb-type" evidence="3">
    <location>
        <begin position="19"/>
        <end position="74"/>
    </location>
</feature>
<feature type="compositionally biased region" description="Pro residues" evidence="1">
    <location>
        <begin position="239"/>
        <end position="251"/>
    </location>
</feature>
<proteinExistence type="predicted"/>